<protein>
    <submittedName>
        <fullName evidence="1">Uncharacterized protein</fullName>
    </submittedName>
</protein>
<dbReference type="Proteomes" id="UP001519332">
    <property type="component" value="Unassembled WGS sequence"/>
</dbReference>
<evidence type="ECO:0000313" key="1">
    <source>
        <dbReference type="EMBL" id="MBP2320291.1"/>
    </source>
</evidence>
<evidence type="ECO:0000313" key="2">
    <source>
        <dbReference type="Proteomes" id="UP001519332"/>
    </source>
</evidence>
<accession>A0ABS4T8W8</accession>
<gene>
    <name evidence="1" type="ORF">JOF56_000676</name>
</gene>
<dbReference type="RefSeq" id="WP_209634256.1">
    <property type="nucleotide sequence ID" value="NZ_JAGINW010000001.1"/>
</dbReference>
<dbReference type="EMBL" id="JAGINW010000001">
    <property type="protein sequence ID" value="MBP2320291.1"/>
    <property type="molecule type" value="Genomic_DNA"/>
</dbReference>
<keyword evidence="2" id="KW-1185">Reference proteome</keyword>
<name>A0ABS4T8W8_9PSEU</name>
<proteinExistence type="predicted"/>
<reference evidence="1 2" key="1">
    <citation type="submission" date="2021-03" db="EMBL/GenBank/DDBJ databases">
        <title>Sequencing the genomes of 1000 actinobacteria strains.</title>
        <authorList>
            <person name="Klenk H.-P."/>
        </authorList>
    </citation>
    <scope>NUCLEOTIDE SEQUENCE [LARGE SCALE GENOMIC DNA]</scope>
    <source>
        <strain evidence="1 2">DSM 46670</strain>
    </source>
</reference>
<comment type="caution">
    <text evidence="1">The sequence shown here is derived from an EMBL/GenBank/DDBJ whole genome shotgun (WGS) entry which is preliminary data.</text>
</comment>
<sequence length="154" mass="16418">MLEDRLRDAFTALADTADSPPPGLRHPASRAPAIAAAAAVLVIGGGAWFAFQPEPVQITPAPAQTTAPTTTQPQPPVLHFQLYTHCGVDEALIGRTFYEAETPIPGPPSDWGNPYQAGTMTLTSPTEAVFQDDLGHKVKFRARPGATAFKRICK</sequence>
<organism evidence="1 2">
    <name type="scientific">Kibdelosporangium banguiense</name>
    <dbReference type="NCBI Taxonomy" id="1365924"/>
    <lineage>
        <taxon>Bacteria</taxon>
        <taxon>Bacillati</taxon>
        <taxon>Actinomycetota</taxon>
        <taxon>Actinomycetes</taxon>
        <taxon>Pseudonocardiales</taxon>
        <taxon>Pseudonocardiaceae</taxon>
        <taxon>Kibdelosporangium</taxon>
    </lineage>
</organism>